<dbReference type="Gene3D" id="2.30.30.60">
    <property type="match status" value="1"/>
</dbReference>
<proteinExistence type="inferred from homology"/>
<evidence type="ECO:0000256" key="2">
    <source>
        <dbReference type="ARBA" id="ARBA00008017"/>
    </source>
</evidence>
<evidence type="ECO:0000256" key="6">
    <source>
        <dbReference type="SAM" id="Phobius"/>
    </source>
</evidence>
<dbReference type="GO" id="GO:0008381">
    <property type="term" value="F:mechanosensitive monoatomic ion channel activity"/>
    <property type="evidence" value="ECO:0007669"/>
    <property type="project" value="InterPro"/>
</dbReference>
<dbReference type="Gene3D" id="1.10.287.1260">
    <property type="match status" value="1"/>
</dbReference>
<protein>
    <submittedName>
        <fullName evidence="8">Small-conductance mechanosensitive channel</fullName>
    </submittedName>
</protein>
<dbReference type="PANTHER" id="PTHR30221:SF1">
    <property type="entry name" value="SMALL-CONDUCTANCE MECHANOSENSITIVE CHANNEL"/>
    <property type="match status" value="1"/>
</dbReference>
<feature type="domain" description="Mechanosensitive ion channel MscS" evidence="7">
    <location>
        <begin position="100"/>
        <end position="164"/>
    </location>
</feature>
<evidence type="ECO:0000313" key="8">
    <source>
        <dbReference type="EMBL" id="VAW42122.1"/>
    </source>
</evidence>
<organism evidence="8">
    <name type="scientific">hydrothermal vent metagenome</name>
    <dbReference type="NCBI Taxonomy" id="652676"/>
    <lineage>
        <taxon>unclassified sequences</taxon>
        <taxon>metagenomes</taxon>
        <taxon>ecological metagenomes</taxon>
    </lineage>
</organism>
<dbReference type="SUPFAM" id="SSF50182">
    <property type="entry name" value="Sm-like ribonucleoproteins"/>
    <property type="match status" value="1"/>
</dbReference>
<keyword evidence="5 6" id="KW-0472">Membrane</keyword>
<dbReference type="PANTHER" id="PTHR30221">
    <property type="entry name" value="SMALL-CONDUCTANCE MECHANOSENSITIVE CHANNEL"/>
    <property type="match status" value="1"/>
</dbReference>
<feature type="transmembrane region" description="Helical" evidence="6">
    <location>
        <begin position="16"/>
        <end position="38"/>
    </location>
</feature>
<dbReference type="InterPro" id="IPR010920">
    <property type="entry name" value="LSM_dom_sf"/>
</dbReference>
<comment type="subcellular location">
    <subcellularLocation>
        <location evidence="1">Membrane</location>
        <topology evidence="1">Multi-pass membrane protein</topology>
    </subcellularLocation>
</comment>
<evidence type="ECO:0000256" key="5">
    <source>
        <dbReference type="ARBA" id="ARBA00023136"/>
    </source>
</evidence>
<keyword evidence="4 6" id="KW-1133">Transmembrane helix</keyword>
<dbReference type="EMBL" id="UOEU01000892">
    <property type="protein sequence ID" value="VAW42122.1"/>
    <property type="molecule type" value="Genomic_DNA"/>
</dbReference>
<dbReference type="SUPFAM" id="SSF82861">
    <property type="entry name" value="Mechanosensitive channel protein MscS (YggB), transmembrane region"/>
    <property type="match status" value="1"/>
</dbReference>
<keyword evidence="3 6" id="KW-0812">Transmembrane</keyword>
<evidence type="ECO:0000256" key="3">
    <source>
        <dbReference type="ARBA" id="ARBA00022692"/>
    </source>
</evidence>
<dbReference type="InterPro" id="IPR045275">
    <property type="entry name" value="MscS_archaea/bacteria_type"/>
</dbReference>
<accession>A0A3B0VSU2</accession>
<gene>
    <name evidence="8" type="ORF">MNBD_CHLOROFLEXI01-2912</name>
</gene>
<dbReference type="AlphaFoldDB" id="A0A3B0VSU2"/>
<dbReference type="GO" id="GO:0016020">
    <property type="term" value="C:membrane"/>
    <property type="evidence" value="ECO:0007669"/>
    <property type="project" value="UniProtKB-SubCell"/>
</dbReference>
<evidence type="ECO:0000256" key="4">
    <source>
        <dbReference type="ARBA" id="ARBA00022989"/>
    </source>
</evidence>
<feature type="transmembrane region" description="Helical" evidence="6">
    <location>
        <begin position="84"/>
        <end position="113"/>
    </location>
</feature>
<dbReference type="InterPro" id="IPR006685">
    <property type="entry name" value="MscS_channel_2nd"/>
</dbReference>
<evidence type="ECO:0000259" key="7">
    <source>
        <dbReference type="Pfam" id="PF00924"/>
    </source>
</evidence>
<dbReference type="InterPro" id="IPR023408">
    <property type="entry name" value="MscS_beta-dom_sf"/>
</dbReference>
<sequence>MIDPKEIFSHLTQTNIIRIGTILILFWLLLRVLQWLLPWVAEQIPSRFRLYVLPLMPILQLVLVVLALMRIVPLIIDPTPENVLAISGAIAIAIGFAFQDYVSSLIAGIVTIYERPYRIGDWVRIGDAYGEVTALGFRAIQLITPDDTVVLIPHKLMWDSIIYNDNSGQREHQCVADFYLHPEHDAEVVRQKLRQVALTSPYLQLDRPISVIVLEKPWCTHYRLKAYPIDGRDQFKFTSDLTVRGKAALAILGVKPASVPVAVAF</sequence>
<name>A0A3B0VSU2_9ZZZZ</name>
<dbReference type="Pfam" id="PF00924">
    <property type="entry name" value="MS_channel_2nd"/>
    <property type="match status" value="1"/>
</dbReference>
<dbReference type="InterPro" id="IPR011014">
    <property type="entry name" value="MscS_channel_TM-2"/>
</dbReference>
<comment type="similarity">
    <text evidence="2">Belongs to the MscS (TC 1.A.23) family.</text>
</comment>
<feature type="transmembrane region" description="Helical" evidence="6">
    <location>
        <begin position="50"/>
        <end position="72"/>
    </location>
</feature>
<reference evidence="8" key="1">
    <citation type="submission" date="2018-06" db="EMBL/GenBank/DDBJ databases">
        <authorList>
            <person name="Zhirakovskaya E."/>
        </authorList>
    </citation>
    <scope>NUCLEOTIDE SEQUENCE</scope>
</reference>
<evidence type="ECO:0000256" key="1">
    <source>
        <dbReference type="ARBA" id="ARBA00004141"/>
    </source>
</evidence>